<dbReference type="AlphaFoldDB" id="A0A9P1G7D2"/>
<dbReference type="EMBL" id="CAMXCT010002784">
    <property type="protein sequence ID" value="CAI4000475.1"/>
    <property type="molecule type" value="Genomic_DNA"/>
</dbReference>
<dbReference type="EMBL" id="CAMXCT020002784">
    <property type="protein sequence ID" value="CAL1153850.1"/>
    <property type="molecule type" value="Genomic_DNA"/>
</dbReference>
<evidence type="ECO:0000313" key="2">
    <source>
        <dbReference type="EMBL" id="CAL1153850.1"/>
    </source>
</evidence>
<comment type="caution">
    <text evidence="1">The sequence shown here is derived from an EMBL/GenBank/DDBJ whole genome shotgun (WGS) entry which is preliminary data.</text>
</comment>
<accession>A0A9P1G7D2</accession>
<keyword evidence="4" id="KW-1185">Reference proteome</keyword>
<sequence>MAKLQKEIVTREEPADLADLQDGNDHALILHDLDQLQALTGIMALAERLMSNEEQLENLVLAYKLLGDREGLLPDRWAGHAACFVGVLCPVNDGLGRPSWGQVHGAHGPGGTQWALITYSTATEAKRATEAAHKILKLTGAAKPCEVTLARNQGRGSYSEGGSGHGGRWGRSATALPLMAYVHVHGNSWPPPRGSSSCP</sequence>
<gene>
    <name evidence="1" type="ORF">C1SCF055_LOCUS26591</name>
</gene>
<dbReference type="Proteomes" id="UP001152797">
    <property type="component" value="Unassembled WGS sequence"/>
</dbReference>
<reference evidence="1" key="1">
    <citation type="submission" date="2022-10" db="EMBL/GenBank/DDBJ databases">
        <authorList>
            <person name="Chen Y."/>
            <person name="Dougan E. K."/>
            <person name="Chan C."/>
            <person name="Rhodes N."/>
            <person name="Thang M."/>
        </authorList>
    </citation>
    <scope>NUCLEOTIDE SEQUENCE</scope>
</reference>
<proteinExistence type="predicted"/>
<organism evidence="1">
    <name type="scientific">Cladocopium goreaui</name>
    <dbReference type="NCBI Taxonomy" id="2562237"/>
    <lineage>
        <taxon>Eukaryota</taxon>
        <taxon>Sar</taxon>
        <taxon>Alveolata</taxon>
        <taxon>Dinophyceae</taxon>
        <taxon>Suessiales</taxon>
        <taxon>Symbiodiniaceae</taxon>
        <taxon>Cladocopium</taxon>
    </lineage>
</organism>
<protein>
    <submittedName>
        <fullName evidence="3">RRM domain-containing protein</fullName>
    </submittedName>
</protein>
<evidence type="ECO:0000313" key="4">
    <source>
        <dbReference type="Proteomes" id="UP001152797"/>
    </source>
</evidence>
<reference evidence="2" key="2">
    <citation type="submission" date="2024-04" db="EMBL/GenBank/DDBJ databases">
        <authorList>
            <person name="Chen Y."/>
            <person name="Shah S."/>
            <person name="Dougan E. K."/>
            <person name="Thang M."/>
            <person name="Chan C."/>
        </authorList>
    </citation>
    <scope>NUCLEOTIDE SEQUENCE [LARGE SCALE GENOMIC DNA]</scope>
</reference>
<evidence type="ECO:0000313" key="1">
    <source>
        <dbReference type="EMBL" id="CAI4000475.1"/>
    </source>
</evidence>
<dbReference type="EMBL" id="CAMXCT030002784">
    <property type="protein sequence ID" value="CAL4787787.1"/>
    <property type="molecule type" value="Genomic_DNA"/>
</dbReference>
<name>A0A9P1G7D2_9DINO</name>
<evidence type="ECO:0000313" key="3">
    <source>
        <dbReference type="EMBL" id="CAL4787787.1"/>
    </source>
</evidence>